<evidence type="ECO:0000313" key="2">
    <source>
        <dbReference type="EMBL" id="CAH8342778.1"/>
    </source>
</evidence>
<feature type="region of interest" description="Disordered" evidence="1">
    <location>
        <begin position="1"/>
        <end position="28"/>
    </location>
</feature>
<reference evidence="2 3" key="1">
    <citation type="submission" date="2022-03" db="EMBL/GenBank/DDBJ databases">
        <authorList>
            <person name="Macdonald S."/>
            <person name="Ahmed S."/>
            <person name="Newling K."/>
        </authorList>
    </citation>
    <scope>NUCLEOTIDE SEQUENCE [LARGE SCALE GENOMIC DNA]</scope>
</reference>
<accession>A0ABC8JVK2</accession>
<sequence>MPETSSRRRRSTRTSPLQSQLTPEVTGHQDRFFEPGEISIPGIKAVQALLYHGNQIVKPQLLQLCYPHLKVQFGNSDKFMDNAGRRNLKFVIDPYPSLCNVLKECESSAKTISVDSGSGSIWEPNE</sequence>
<proteinExistence type="predicted"/>
<dbReference type="EMBL" id="CAKOAT010149154">
    <property type="protein sequence ID" value="CAH8342778.1"/>
    <property type="molecule type" value="Genomic_DNA"/>
</dbReference>
<gene>
    <name evidence="2" type="ORF">ERUC_LOCUS15945</name>
</gene>
<name>A0ABC8JVK2_ERUVS</name>
<comment type="caution">
    <text evidence="2">The sequence shown here is derived from an EMBL/GenBank/DDBJ whole genome shotgun (WGS) entry which is preliminary data.</text>
</comment>
<organism evidence="2 3">
    <name type="scientific">Eruca vesicaria subsp. sativa</name>
    <name type="common">Garden rocket</name>
    <name type="synonym">Eruca sativa</name>
    <dbReference type="NCBI Taxonomy" id="29727"/>
    <lineage>
        <taxon>Eukaryota</taxon>
        <taxon>Viridiplantae</taxon>
        <taxon>Streptophyta</taxon>
        <taxon>Embryophyta</taxon>
        <taxon>Tracheophyta</taxon>
        <taxon>Spermatophyta</taxon>
        <taxon>Magnoliopsida</taxon>
        <taxon>eudicotyledons</taxon>
        <taxon>Gunneridae</taxon>
        <taxon>Pentapetalae</taxon>
        <taxon>rosids</taxon>
        <taxon>malvids</taxon>
        <taxon>Brassicales</taxon>
        <taxon>Brassicaceae</taxon>
        <taxon>Brassiceae</taxon>
        <taxon>Eruca</taxon>
    </lineage>
</organism>
<dbReference type="AlphaFoldDB" id="A0ABC8JVK2"/>
<keyword evidence="3" id="KW-1185">Reference proteome</keyword>
<evidence type="ECO:0000256" key="1">
    <source>
        <dbReference type="SAM" id="MobiDB-lite"/>
    </source>
</evidence>
<dbReference type="Proteomes" id="UP001642260">
    <property type="component" value="Unassembled WGS sequence"/>
</dbReference>
<evidence type="ECO:0000313" key="3">
    <source>
        <dbReference type="Proteomes" id="UP001642260"/>
    </source>
</evidence>
<protein>
    <submittedName>
        <fullName evidence="2">Uncharacterized protein</fullName>
    </submittedName>
</protein>